<gene>
    <name evidence="3" type="ORF">RGQ29_021359</name>
</gene>
<organism evidence="3 4">
    <name type="scientific">Quercus rubra</name>
    <name type="common">Northern red oak</name>
    <name type="synonym">Quercus borealis</name>
    <dbReference type="NCBI Taxonomy" id="3512"/>
    <lineage>
        <taxon>Eukaryota</taxon>
        <taxon>Viridiplantae</taxon>
        <taxon>Streptophyta</taxon>
        <taxon>Embryophyta</taxon>
        <taxon>Tracheophyta</taxon>
        <taxon>Spermatophyta</taxon>
        <taxon>Magnoliopsida</taxon>
        <taxon>eudicotyledons</taxon>
        <taxon>Gunneridae</taxon>
        <taxon>Pentapetalae</taxon>
        <taxon>rosids</taxon>
        <taxon>fabids</taxon>
        <taxon>Fagales</taxon>
        <taxon>Fagaceae</taxon>
        <taxon>Quercus</taxon>
    </lineage>
</organism>
<protein>
    <recommendedName>
        <fullName evidence="2">Fungal lipase-type domain-containing protein</fullName>
    </recommendedName>
</protein>
<dbReference type="GO" id="GO:0016787">
    <property type="term" value="F:hydrolase activity"/>
    <property type="evidence" value="ECO:0007669"/>
    <property type="project" value="UniProtKB-KW"/>
</dbReference>
<keyword evidence="4" id="KW-1185">Reference proteome</keyword>
<dbReference type="Proteomes" id="UP001324115">
    <property type="component" value="Unassembled WGS sequence"/>
</dbReference>
<dbReference type="InterPro" id="IPR029058">
    <property type="entry name" value="AB_hydrolase_fold"/>
</dbReference>
<keyword evidence="1" id="KW-0378">Hydrolase</keyword>
<dbReference type="Gene3D" id="3.40.50.1820">
    <property type="entry name" value="alpha/beta hydrolase"/>
    <property type="match status" value="1"/>
</dbReference>
<dbReference type="SUPFAM" id="SSF53474">
    <property type="entry name" value="alpha/beta-Hydrolases"/>
    <property type="match status" value="1"/>
</dbReference>
<dbReference type="PANTHER" id="PTHR46023:SF6">
    <property type="entry name" value="LIPASE CLASS 3 FAMILY PROTEIN"/>
    <property type="match status" value="1"/>
</dbReference>
<dbReference type="AlphaFoldDB" id="A0AAN7FIC8"/>
<name>A0AAN7FIC8_QUERU</name>
<evidence type="ECO:0000259" key="2">
    <source>
        <dbReference type="Pfam" id="PF01764"/>
    </source>
</evidence>
<dbReference type="EMBL" id="JAXUIC010000005">
    <property type="protein sequence ID" value="KAK4591134.1"/>
    <property type="molecule type" value="Genomic_DNA"/>
</dbReference>
<reference evidence="3 4" key="1">
    <citation type="journal article" date="2023" name="G3 (Bethesda)">
        <title>A haplotype-resolved chromosome-scale genome for Quercus rubra L. provides insights into the genetics of adaptive traits for red oak species.</title>
        <authorList>
            <person name="Kapoor B."/>
            <person name="Jenkins J."/>
            <person name="Schmutz J."/>
            <person name="Zhebentyayeva T."/>
            <person name="Kuelheim C."/>
            <person name="Coggeshall M."/>
            <person name="Heim C."/>
            <person name="Lasky J.R."/>
            <person name="Leites L."/>
            <person name="Islam-Faridi N."/>
            <person name="Romero-Severson J."/>
            <person name="DeLeo V.L."/>
            <person name="Lucas S.M."/>
            <person name="Lazic D."/>
            <person name="Gailing O."/>
            <person name="Carlson J."/>
            <person name="Staton M."/>
        </authorList>
    </citation>
    <scope>NUCLEOTIDE SEQUENCE [LARGE SCALE GENOMIC DNA]</scope>
    <source>
        <strain evidence="3">Pseudo-F2</strain>
    </source>
</reference>
<evidence type="ECO:0000313" key="3">
    <source>
        <dbReference type="EMBL" id="KAK4591134.1"/>
    </source>
</evidence>
<evidence type="ECO:0000256" key="1">
    <source>
        <dbReference type="ARBA" id="ARBA00022801"/>
    </source>
</evidence>
<dbReference type="GO" id="GO:0006629">
    <property type="term" value="P:lipid metabolic process"/>
    <property type="evidence" value="ECO:0007669"/>
    <property type="project" value="InterPro"/>
</dbReference>
<sequence length="98" mass="10114">MNATVSDGGISNLHDGGPFSPAATGAVVPFHHSVLHDGGISNLVLGYAHCGMVAAARWIAKLSTPFLLKALDKYPDYKVKIVGHSLGGGTAALLTYIL</sequence>
<proteinExistence type="predicted"/>
<comment type="caution">
    <text evidence="3">The sequence shown here is derived from an EMBL/GenBank/DDBJ whole genome shotgun (WGS) entry which is preliminary data.</text>
</comment>
<dbReference type="PANTHER" id="PTHR46023">
    <property type="entry name" value="LIPASE CLASS 3 PROTEIN-LIKE"/>
    <property type="match status" value="1"/>
</dbReference>
<evidence type="ECO:0000313" key="4">
    <source>
        <dbReference type="Proteomes" id="UP001324115"/>
    </source>
</evidence>
<dbReference type="InterPro" id="IPR002921">
    <property type="entry name" value="Fungal_lipase-type"/>
</dbReference>
<feature type="domain" description="Fungal lipase-type" evidence="2">
    <location>
        <begin position="33"/>
        <end position="98"/>
    </location>
</feature>
<dbReference type="Pfam" id="PF01764">
    <property type="entry name" value="Lipase_3"/>
    <property type="match status" value="1"/>
</dbReference>
<accession>A0AAN7FIC8</accession>